<dbReference type="InterPro" id="IPR036865">
    <property type="entry name" value="CRAL-TRIO_dom_sf"/>
</dbReference>
<dbReference type="GO" id="GO:0008526">
    <property type="term" value="F:phosphatidylinositol transfer activity"/>
    <property type="evidence" value="ECO:0007669"/>
    <property type="project" value="TreeGrafter"/>
</dbReference>
<name>A0AAW1SBK1_9CHLO</name>
<dbReference type="PANTHER" id="PTHR45824">
    <property type="entry name" value="GH16843P"/>
    <property type="match status" value="1"/>
</dbReference>
<dbReference type="SUPFAM" id="SSF52087">
    <property type="entry name" value="CRAL/TRIO domain"/>
    <property type="match status" value="1"/>
</dbReference>
<dbReference type="PANTHER" id="PTHR45824:SF29">
    <property type="entry name" value="GH16843P"/>
    <property type="match status" value="1"/>
</dbReference>
<sequence length="297" mass="32935">MASEASDPELLARQAAVSVNAVAEVRAALGAELVEQCSEQQLNQFLRATNCHPAQAAQRLRDTLHWRATEADPPERRVCATCLRDASAHYLHPVGFCRRRRPVLYSCMALARDRDIEANKRHMVATFEQAVRLMPPCVEGWVWFSDFHGFGMRDLSPSIGSAFLEISARHYPERLGLFLVVGAPRIFSGLWHVLQPLVDPVTRAKIKFLPADAKLRSSLRQYFDNELCNWLLTEMAQNRNKKLAAQKVYPYGWVEALDGSAGALVDGHDLRGTPAHLQAVASRPGAIVSLGCAAKAL</sequence>
<reference evidence="2 3" key="1">
    <citation type="journal article" date="2024" name="Nat. Commun.">
        <title>Phylogenomics reveals the evolutionary origins of lichenization in chlorophyte algae.</title>
        <authorList>
            <person name="Puginier C."/>
            <person name="Libourel C."/>
            <person name="Otte J."/>
            <person name="Skaloud P."/>
            <person name="Haon M."/>
            <person name="Grisel S."/>
            <person name="Petersen M."/>
            <person name="Berrin J.G."/>
            <person name="Delaux P.M."/>
            <person name="Dal Grande F."/>
            <person name="Keller J."/>
        </authorList>
    </citation>
    <scope>NUCLEOTIDE SEQUENCE [LARGE SCALE GENOMIC DNA]</scope>
    <source>
        <strain evidence="2 3">SAG 245.80</strain>
    </source>
</reference>
<dbReference type="InterPro" id="IPR052578">
    <property type="entry name" value="PI_Transfer_CRAL-TRIO"/>
</dbReference>
<evidence type="ECO:0000259" key="1">
    <source>
        <dbReference type="PROSITE" id="PS50191"/>
    </source>
</evidence>
<dbReference type="EMBL" id="JALJOU010000006">
    <property type="protein sequence ID" value="KAK9843490.1"/>
    <property type="molecule type" value="Genomic_DNA"/>
</dbReference>
<gene>
    <name evidence="2" type="ORF">WJX81_005667</name>
</gene>
<dbReference type="AlphaFoldDB" id="A0AAW1SBK1"/>
<evidence type="ECO:0000313" key="3">
    <source>
        <dbReference type="Proteomes" id="UP001445335"/>
    </source>
</evidence>
<dbReference type="Gene3D" id="3.40.525.10">
    <property type="entry name" value="CRAL-TRIO lipid binding domain"/>
    <property type="match status" value="1"/>
</dbReference>
<organism evidence="2 3">
    <name type="scientific">Elliptochloris bilobata</name>
    <dbReference type="NCBI Taxonomy" id="381761"/>
    <lineage>
        <taxon>Eukaryota</taxon>
        <taxon>Viridiplantae</taxon>
        <taxon>Chlorophyta</taxon>
        <taxon>core chlorophytes</taxon>
        <taxon>Trebouxiophyceae</taxon>
        <taxon>Trebouxiophyceae incertae sedis</taxon>
        <taxon>Elliptochloris clade</taxon>
        <taxon>Elliptochloris</taxon>
    </lineage>
</organism>
<dbReference type="Pfam" id="PF00650">
    <property type="entry name" value="CRAL_TRIO"/>
    <property type="match status" value="1"/>
</dbReference>
<dbReference type="CDD" id="cd00170">
    <property type="entry name" value="SEC14"/>
    <property type="match status" value="1"/>
</dbReference>
<proteinExistence type="predicted"/>
<dbReference type="SUPFAM" id="SSF46938">
    <property type="entry name" value="CRAL/TRIO N-terminal domain"/>
    <property type="match status" value="1"/>
</dbReference>
<accession>A0AAW1SBK1</accession>
<dbReference type="Proteomes" id="UP001445335">
    <property type="component" value="Unassembled WGS sequence"/>
</dbReference>
<dbReference type="InterPro" id="IPR036273">
    <property type="entry name" value="CRAL/TRIO_N_dom_sf"/>
</dbReference>
<dbReference type="InterPro" id="IPR001251">
    <property type="entry name" value="CRAL-TRIO_dom"/>
</dbReference>
<evidence type="ECO:0000313" key="2">
    <source>
        <dbReference type="EMBL" id="KAK9843490.1"/>
    </source>
</evidence>
<keyword evidence="3" id="KW-1185">Reference proteome</keyword>
<dbReference type="PROSITE" id="PS50191">
    <property type="entry name" value="CRAL_TRIO"/>
    <property type="match status" value="1"/>
</dbReference>
<protein>
    <recommendedName>
        <fullName evidence="1">CRAL-TRIO domain-containing protein</fullName>
    </recommendedName>
</protein>
<dbReference type="SMART" id="SM00516">
    <property type="entry name" value="SEC14"/>
    <property type="match status" value="1"/>
</dbReference>
<feature type="domain" description="CRAL-TRIO" evidence="1">
    <location>
        <begin position="101"/>
        <end position="234"/>
    </location>
</feature>
<comment type="caution">
    <text evidence="2">The sequence shown here is derived from an EMBL/GenBank/DDBJ whole genome shotgun (WGS) entry which is preliminary data.</text>
</comment>